<protein>
    <submittedName>
        <fullName evidence="1">Uncharacterized protein</fullName>
    </submittedName>
</protein>
<organism evidence="1 2">
    <name type="scientific">Deinococcus aerolatus</name>
    <dbReference type="NCBI Taxonomy" id="522487"/>
    <lineage>
        <taxon>Bacteria</taxon>
        <taxon>Thermotogati</taxon>
        <taxon>Deinococcota</taxon>
        <taxon>Deinococci</taxon>
        <taxon>Deinococcales</taxon>
        <taxon>Deinococcaceae</taxon>
        <taxon>Deinococcus</taxon>
    </lineage>
</organism>
<dbReference type="Proteomes" id="UP000639973">
    <property type="component" value="Unassembled WGS sequence"/>
</dbReference>
<evidence type="ECO:0000313" key="1">
    <source>
        <dbReference type="EMBL" id="GGL95038.1"/>
    </source>
</evidence>
<sequence>MSNTFPHHPSVTITRPELTADTVLDDITTRLPTTARAIFTLLFDTAVSTLQTRGHSQGVSQVVIHQPVEIMCRVLAISRVTFYKHLRTLKTCGLVDSRGHTADWYGLARKTGTVFAVSFKAGHSARLRWFDLKHQWRNLQADTESGTRTAWRFLQGLQSHPSAKTAANTALKAWAVKPGTTSKPVTNDCKPTATEYVYSLDLLTDTHPTRRAESVDRYAKALAAGYGDHTNLNFWRWLLWRSIEGDQIGQNTLYQLQNALTRLKADIEEWKGLKSPGALLVHRLKVAGIWDSLSRT</sequence>
<dbReference type="EMBL" id="BMOL01000042">
    <property type="protein sequence ID" value="GGL95038.1"/>
    <property type="molecule type" value="Genomic_DNA"/>
</dbReference>
<comment type="caution">
    <text evidence="1">The sequence shown here is derived from an EMBL/GenBank/DDBJ whole genome shotgun (WGS) entry which is preliminary data.</text>
</comment>
<evidence type="ECO:0000313" key="2">
    <source>
        <dbReference type="Proteomes" id="UP000639973"/>
    </source>
</evidence>
<reference evidence="2" key="1">
    <citation type="journal article" date="2019" name="Int. J. Syst. Evol. Microbiol.">
        <title>The Global Catalogue of Microorganisms (GCM) 10K type strain sequencing project: providing services to taxonomists for standard genome sequencing and annotation.</title>
        <authorList>
            <consortium name="The Broad Institute Genomics Platform"/>
            <consortium name="The Broad Institute Genome Sequencing Center for Infectious Disease"/>
            <person name="Wu L."/>
            <person name="Ma J."/>
        </authorList>
    </citation>
    <scope>NUCLEOTIDE SEQUENCE [LARGE SCALE GENOMIC DNA]</scope>
    <source>
        <strain evidence="2">JCM 15442</strain>
    </source>
</reference>
<accession>A0ABQ2GGB7</accession>
<dbReference type="RefSeq" id="WP_188974362.1">
    <property type="nucleotide sequence ID" value="NZ_BMOL01000042.1"/>
</dbReference>
<name>A0ABQ2GGB7_9DEIO</name>
<keyword evidence="2" id="KW-1185">Reference proteome</keyword>
<gene>
    <name evidence="1" type="ORF">GCM10010840_36390</name>
</gene>
<proteinExistence type="predicted"/>